<dbReference type="Proteomes" id="UP000176998">
    <property type="component" value="Unassembled WGS sequence"/>
</dbReference>
<reference evidence="2 3" key="1">
    <citation type="submission" date="2016-09" db="EMBL/GenBank/DDBJ databases">
        <authorList>
            <person name="Capua I."/>
            <person name="De Benedictis P."/>
            <person name="Joannis T."/>
            <person name="Lombin L.H."/>
            <person name="Cattoli G."/>
        </authorList>
    </citation>
    <scope>NUCLEOTIDE SEQUENCE [LARGE SCALE GENOMIC DNA]</scope>
    <source>
        <strain evidence="2 3">IMI 309357</strain>
    </source>
</reference>
<evidence type="ECO:0000313" key="3">
    <source>
        <dbReference type="Proteomes" id="UP000176998"/>
    </source>
</evidence>
<proteinExistence type="predicted"/>
<comment type="caution">
    <text evidence="2">The sequence shown here is derived from an EMBL/GenBank/DDBJ whole genome shotgun (WGS) entry which is preliminary data.</text>
</comment>
<organism evidence="2 3">
    <name type="scientific">Colletotrichum orchidophilum</name>
    <dbReference type="NCBI Taxonomy" id="1209926"/>
    <lineage>
        <taxon>Eukaryota</taxon>
        <taxon>Fungi</taxon>
        <taxon>Dikarya</taxon>
        <taxon>Ascomycota</taxon>
        <taxon>Pezizomycotina</taxon>
        <taxon>Sordariomycetes</taxon>
        <taxon>Hypocreomycetidae</taxon>
        <taxon>Glomerellales</taxon>
        <taxon>Glomerellaceae</taxon>
        <taxon>Colletotrichum</taxon>
    </lineage>
</organism>
<dbReference type="AlphaFoldDB" id="A0A1G4ANJ1"/>
<accession>A0A1G4ANJ1</accession>
<keyword evidence="3" id="KW-1185">Reference proteome</keyword>
<evidence type="ECO:0000256" key="1">
    <source>
        <dbReference type="SAM" id="MobiDB-lite"/>
    </source>
</evidence>
<feature type="region of interest" description="Disordered" evidence="1">
    <location>
        <begin position="1"/>
        <end position="22"/>
    </location>
</feature>
<dbReference type="EMBL" id="MJBS01000233">
    <property type="protein sequence ID" value="OHE90655.1"/>
    <property type="molecule type" value="Genomic_DNA"/>
</dbReference>
<gene>
    <name evidence="2" type="ORF">CORC01_14044</name>
</gene>
<sequence>MATDNRISMGLSLSHPMRQSPA</sequence>
<protein>
    <submittedName>
        <fullName evidence="2">Uncharacterized protein</fullName>
    </submittedName>
</protein>
<name>A0A1G4ANJ1_9PEZI</name>
<evidence type="ECO:0000313" key="2">
    <source>
        <dbReference type="EMBL" id="OHE90655.1"/>
    </source>
</evidence>